<protein>
    <submittedName>
        <fullName evidence="2">Uncharacterized protein</fullName>
    </submittedName>
</protein>
<evidence type="ECO:0000256" key="1">
    <source>
        <dbReference type="SAM" id="Phobius"/>
    </source>
</evidence>
<feature type="transmembrane region" description="Helical" evidence="1">
    <location>
        <begin position="7"/>
        <end position="24"/>
    </location>
</feature>
<keyword evidence="1" id="KW-0472">Membrane</keyword>
<sequence length="57" mass="6586">MKIITYLLAILALIVMIATIIFDMNLPYKLNHWLSILLAPFVIILGFYSNKNSNFNK</sequence>
<proteinExistence type="predicted"/>
<keyword evidence="1" id="KW-1133">Transmembrane helix</keyword>
<reference evidence="2 3" key="1">
    <citation type="submission" date="2016-05" db="EMBL/GenBank/DDBJ databases">
        <title>Bacillus thuringiensis and Bacillus weihenstephanensis as novel biocontrol agents of wilt causing Verticillium species.</title>
        <authorList>
            <person name="Hollensteiner J."/>
            <person name="Wemheuer F."/>
            <person name="Harting R."/>
            <person name="Kolarzyk A."/>
            <person name="Diaz-Valerio S."/>
            <person name="Poehlein A."/>
            <person name="Brzuszkiewicz E."/>
            <person name="Nesemann K."/>
            <person name="Braus-Stromeyer S."/>
            <person name="Braus G."/>
            <person name="Daniel R."/>
            <person name="Liesegang H."/>
        </authorList>
    </citation>
    <scope>NUCLEOTIDE SEQUENCE [LARGE SCALE GENOMIC DNA]</scope>
    <source>
        <strain evidence="2 3">GOE8</strain>
    </source>
</reference>
<feature type="transmembrane region" description="Helical" evidence="1">
    <location>
        <begin position="30"/>
        <end position="48"/>
    </location>
</feature>
<dbReference type="Proteomes" id="UP000175706">
    <property type="component" value="Unassembled WGS sequence"/>
</dbReference>
<keyword evidence="1" id="KW-0812">Transmembrane</keyword>
<name>A0A1E8AZ48_BACMY</name>
<dbReference type="EMBL" id="LXLT01000084">
    <property type="protein sequence ID" value="OFD70460.1"/>
    <property type="molecule type" value="Genomic_DNA"/>
</dbReference>
<evidence type="ECO:0000313" key="2">
    <source>
        <dbReference type="EMBL" id="OFD70460.1"/>
    </source>
</evidence>
<dbReference type="AlphaFoldDB" id="A0A1E8AZ48"/>
<dbReference type="PATRIC" id="fig|86662.25.peg.5756"/>
<evidence type="ECO:0000313" key="3">
    <source>
        <dbReference type="Proteomes" id="UP000175706"/>
    </source>
</evidence>
<gene>
    <name evidence="2" type="ORF">BWGOE8_55940</name>
</gene>
<comment type="caution">
    <text evidence="2">The sequence shown here is derived from an EMBL/GenBank/DDBJ whole genome shotgun (WGS) entry which is preliminary data.</text>
</comment>
<organism evidence="2 3">
    <name type="scientific">Bacillus mycoides</name>
    <dbReference type="NCBI Taxonomy" id="1405"/>
    <lineage>
        <taxon>Bacteria</taxon>
        <taxon>Bacillati</taxon>
        <taxon>Bacillota</taxon>
        <taxon>Bacilli</taxon>
        <taxon>Bacillales</taxon>
        <taxon>Bacillaceae</taxon>
        <taxon>Bacillus</taxon>
        <taxon>Bacillus cereus group</taxon>
    </lineage>
</organism>
<accession>A0A1E8AZ48</accession>